<reference evidence="1" key="1">
    <citation type="submission" date="2009-04" db="EMBL/GenBank/DDBJ databases">
        <authorList>
            <person name="Weinstock G."/>
            <person name="Sodergren E."/>
            <person name="Clifton S."/>
            <person name="Fulton L."/>
            <person name="Fulton B."/>
            <person name="Courtney L."/>
            <person name="Fronick C."/>
            <person name="Harrison M."/>
            <person name="Strong C."/>
            <person name="Farmer C."/>
            <person name="Delahaunty K."/>
            <person name="Markovic C."/>
            <person name="Hall O."/>
            <person name="Minx P."/>
            <person name="Tomlinson C."/>
            <person name="Mitreva M."/>
            <person name="Nelson J."/>
            <person name="Hou S."/>
            <person name="Wollam A."/>
            <person name="Pepin K.H."/>
            <person name="Johnson M."/>
            <person name="Bhonagiri V."/>
            <person name="Nash W.E."/>
            <person name="Warren W."/>
            <person name="Chinwalla A."/>
            <person name="Mardis E.R."/>
            <person name="Wilson R.K."/>
        </authorList>
    </citation>
    <scope>NUCLEOTIDE SEQUENCE [LARGE SCALE GENOMIC DNA]</scope>
    <source>
        <strain evidence="1">ATCC 51147</strain>
    </source>
</reference>
<comment type="caution">
    <text evidence="1">The sequence shown here is derived from an EMBL/GenBank/DDBJ whole genome shotgun (WGS) entry which is preliminary data.</text>
</comment>
<gene>
    <name evidence="1" type="ORF">GCWU000324_02121</name>
</gene>
<sequence>MRFSGCLNLDGWGSLKTMGNRVMRKTGLAAVLCLLLASCASTGSGAFGSGETARKVTRATEYIVFTPLCLLYGICPDLGDDDEF</sequence>
<dbReference type="EMBL" id="ACJW02000003">
    <property type="protein sequence ID" value="EEP67870.1"/>
    <property type="molecule type" value="Genomic_DNA"/>
</dbReference>
<name>C4GJ98_9NEIS</name>
<dbReference type="HOGENOM" id="CLU_2523133_0_0_4"/>
<proteinExistence type="predicted"/>
<dbReference type="STRING" id="629741.GCWU000324_02121"/>
<evidence type="ECO:0000313" key="2">
    <source>
        <dbReference type="Proteomes" id="UP000003009"/>
    </source>
</evidence>
<evidence type="ECO:0000313" key="1">
    <source>
        <dbReference type="EMBL" id="EEP67870.1"/>
    </source>
</evidence>
<accession>C4GJ98</accession>
<dbReference type="AlphaFoldDB" id="C4GJ98"/>
<organism evidence="1 2">
    <name type="scientific">Kingella oralis ATCC 51147</name>
    <dbReference type="NCBI Taxonomy" id="629741"/>
    <lineage>
        <taxon>Bacteria</taxon>
        <taxon>Pseudomonadati</taxon>
        <taxon>Pseudomonadota</taxon>
        <taxon>Betaproteobacteria</taxon>
        <taxon>Neisseriales</taxon>
        <taxon>Neisseriaceae</taxon>
        <taxon>Kingella</taxon>
    </lineage>
</organism>
<protein>
    <submittedName>
        <fullName evidence="1">Uncharacterized protein</fullName>
    </submittedName>
</protein>
<keyword evidence="2" id="KW-1185">Reference proteome</keyword>
<dbReference type="Proteomes" id="UP000003009">
    <property type="component" value="Unassembled WGS sequence"/>
</dbReference>